<evidence type="ECO:0000256" key="1">
    <source>
        <dbReference type="ARBA" id="ARBA00001561"/>
    </source>
</evidence>
<feature type="domain" description="MurNAc-LAA" evidence="6">
    <location>
        <begin position="94"/>
        <end position="253"/>
    </location>
</feature>
<evidence type="ECO:0000256" key="5">
    <source>
        <dbReference type="SAM" id="SignalP"/>
    </source>
</evidence>
<dbReference type="FunFam" id="3.40.630.40:FF:000005">
    <property type="entry name" value="N-acetylmuramoyl-L-alanine amidase (AmiA)"/>
    <property type="match status" value="1"/>
</dbReference>
<sequence length="386" mass="42588">MRTIVRILLLGLMCSLLALDGDAFGRDAKGRFVVVIDPGHGGHDSGALGRKIYEKTVTLNVALKVGEYIKSLDPSIIVHYTRRKDVFIGLNERADFANNKKADLFVSIHANSAGLKNPKAKGTETYVLGLARTAENLAVAMKENAAILKEDNYTQKYEGFDPNSTESYIIFEFMQNKHLESSLDLAQRVHKGLVGRGFHNRGVRQAGFLVLRRTSMPSILIELGFVTNPSDEAYMGSAKGVDEMGRSIAGAIVAYAEKICSRDGSAGARQTRPTSVEEPPTVVEEAPTPVETNEIETPTPPTPTAVETKGKVTYRVQVYASDKPVKNTAKTFKGYQKHLNHFKEGKMHKYTLYDVGTLKEAQKLQKELNKKYKGCFVVKFIDGKKA</sequence>
<dbReference type="CDD" id="cd02696">
    <property type="entry name" value="MurNAc-LAA"/>
    <property type="match status" value="1"/>
</dbReference>
<dbReference type="EC" id="3.5.1.28" evidence="2"/>
<dbReference type="Proteomes" id="UP000189956">
    <property type="component" value="Unassembled WGS sequence"/>
</dbReference>
<keyword evidence="5" id="KW-0732">Signal</keyword>
<keyword evidence="3" id="KW-0378">Hydrolase</keyword>
<dbReference type="Gene3D" id="3.40.630.40">
    <property type="entry name" value="Zn-dependent exopeptidases"/>
    <property type="match status" value="1"/>
</dbReference>
<evidence type="ECO:0000256" key="3">
    <source>
        <dbReference type="ARBA" id="ARBA00022801"/>
    </source>
</evidence>
<dbReference type="RefSeq" id="WP_126464380.1">
    <property type="nucleotide sequence ID" value="NZ_FUWL01000006.1"/>
</dbReference>
<dbReference type="PANTHER" id="PTHR30404:SF0">
    <property type="entry name" value="N-ACETYLMURAMOYL-L-ALANINE AMIDASE AMIC"/>
    <property type="match status" value="1"/>
</dbReference>
<evidence type="ECO:0000259" key="6">
    <source>
        <dbReference type="SMART" id="SM00646"/>
    </source>
</evidence>
<dbReference type="PANTHER" id="PTHR30404">
    <property type="entry name" value="N-ACETYLMURAMOYL-L-ALANINE AMIDASE"/>
    <property type="match status" value="1"/>
</dbReference>
<evidence type="ECO:0000313" key="7">
    <source>
        <dbReference type="EMBL" id="SJZ49522.1"/>
    </source>
</evidence>
<dbReference type="InterPro" id="IPR050695">
    <property type="entry name" value="N-acetylmuramoyl_amidase_3"/>
</dbReference>
<comment type="catalytic activity">
    <reaction evidence="1">
        <text>Hydrolyzes the link between N-acetylmuramoyl residues and L-amino acid residues in certain cell-wall glycopeptides.</text>
        <dbReference type="EC" id="3.5.1.28"/>
    </reaction>
</comment>
<dbReference type="InterPro" id="IPR002508">
    <property type="entry name" value="MurNAc-LAA_cat"/>
</dbReference>
<dbReference type="AlphaFoldDB" id="A0A1T4L470"/>
<accession>A0A1T4L470</accession>
<dbReference type="GO" id="GO:0030288">
    <property type="term" value="C:outer membrane-bounded periplasmic space"/>
    <property type="evidence" value="ECO:0007669"/>
    <property type="project" value="TreeGrafter"/>
</dbReference>
<evidence type="ECO:0000256" key="2">
    <source>
        <dbReference type="ARBA" id="ARBA00011901"/>
    </source>
</evidence>
<dbReference type="SUPFAM" id="SSF53187">
    <property type="entry name" value="Zn-dependent exopeptidases"/>
    <property type="match status" value="1"/>
</dbReference>
<dbReference type="SMART" id="SM00646">
    <property type="entry name" value="Ami_3"/>
    <property type="match status" value="1"/>
</dbReference>
<name>A0A1T4L470_PORCN</name>
<organism evidence="7 8">
    <name type="scientific">Porphyromonas cangingivalis</name>
    <dbReference type="NCBI Taxonomy" id="36874"/>
    <lineage>
        <taxon>Bacteria</taxon>
        <taxon>Pseudomonadati</taxon>
        <taxon>Bacteroidota</taxon>
        <taxon>Bacteroidia</taxon>
        <taxon>Bacteroidales</taxon>
        <taxon>Porphyromonadaceae</taxon>
        <taxon>Porphyromonas</taxon>
    </lineage>
</organism>
<feature type="compositionally biased region" description="Low complexity" evidence="4">
    <location>
        <begin position="271"/>
        <end position="297"/>
    </location>
</feature>
<gene>
    <name evidence="7" type="ORF">SAMN02745205_01021</name>
</gene>
<reference evidence="7 8" key="1">
    <citation type="submission" date="2017-02" db="EMBL/GenBank/DDBJ databases">
        <authorList>
            <person name="Peterson S.W."/>
        </authorList>
    </citation>
    <scope>NUCLEOTIDE SEQUENCE [LARGE SCALE GENOMIC DNA]</scope>
    <source>
        <strain evidence="7 8">ATCC 700135</strain>
    </source>
</reference>
<feature type="chain" id="PRO_5012256212" description="N-acetylmuramoyl-L-alanine amidase" evidence="5">
    <location>
        <begin position="19"/>
        <end position="386"/>
    </location>
</feature>
<dbReference type="GO" id="GO:0009253">
    <property type="term" value="P:peptidoglycan catabolic process"/>
    <property type="evidence" value="ECO:0007669"/>
    <property type="project" value="InterPro"/>
</dbReference>
<evidence type="ECO:0000256" key="4">
    <source>
        <dbReference type="SAM" id="MobiDB-lite"/>
    </source>
</evidence>
<dbReference type="Pfam" id="PF01520">
    <property type="entry name" value="Amidase_3"/>
    <property type="match status" value="1"/>
</dbReference>
<proteinExistence type="predicted"/>
<evidence type="ECO:0000313" key="8">
    <source>
        <dbReference type="Proteomes" id="UP000189956"/>
    </source>
</evidence>
<feature type="signal peptide" evidence="5">
    <location>
        <begin position="1"/>
        <end position="18"/>
    </location>
</feature>
<dbReference type="EMBL" id="FUWL01000006">
    <property type="protein sequence ID" value="SJZ49522.1"/>
    <property type="molecule type" value="Genomic_DNA"/>
</dbReference>
<feature type="region of interest" description="Disordered" evidence="4">
    <location>
        <begin position="263"/>
        <end position="305"/>
    </location>
</feature>
<dbReference type="GO" id="GO:0008745">
    <property type="term" value="F:N-acetylmuramoyl-L-alanine amidase activity"/>
    <property type="evidence" value="ECO:0007669"/>
    <property type="project" value="UniProtKB-EC"/>
</dbReference>
<protein>
    <recommendedName>
        <fullName evidence="2">N-acetylmuramoyl-L-alanine amidase</fullName>
        <ecNumber evidence="2">3.5.1.28</ecNumber>
    </recommendedName>
</protein>